<comment type="caution">
    <text evidence="15">The sequence shown here is derived from an EMBL/GenBank/DDBJ whole genome shotgun (WGS) entry which is preliminary data.</text>
</comment>
<organism evidence="15 16">
    <name type="scientific">Buchananella hordeovulneris</name>
    <dbReference type="NCBI Taxonomy" id="52770"/>
    <lineage>
        <taxon>Bacteria</taxon>
        <taxon>Bacillati</taxon>
        <taxon>Actinomycetota</taxon>
        <taxon>Actinomycetes</taxon>
        <taxon>Actinomycetales</taxon>
        <taxon>Actinomycetaceae</taxon>
        <taxon>Buchananella</taxon>
    </lineage>
</organism>
<feature type="transmembrane region" description="Helical" evidence="12">
    <location>
        <begin position="125"/>
        <end position="149"/>
    </location>
</feature>
<proteinExistence type="predicted"/>
<feature type="domain" description="HAMP" evidence="14">
    <location>
        <begin position="153"/>
        <end position="205"/>
    </location>
</feature>
<evidence type="ECO:0000256" key="8">
    <source>
        <dbReference type="ARBA" id="ARBA00022989"/>
    </source>
</evidence>
<dbReference type="InterPro" id="IPR003661">
    <property type="entry name" value="HisK_dim/P_dom"/>
</dbReference>
<dbReference type="EMBL" id="MQVS01000004">
    <property type="protein sequence ID" value="OKL51876.1"/>
    <property type="molecule type" value="Genomic_DNA"/>
</dbReference>
<accession>A0A1Q5PWK0</accession>
<evidence type="ECO:0000256" key="4">
    <source>
        <dbReference type="ARBA" id="ARBA00022553"/>
    </source>
</evidence>
<evidence type="ECO:0000259" key="13">
    <source>
        <dbReference type="PROSITE" id="PS50109"/>
    </source>
</evidence>
<feature type="coiled-coil region" evidence="11">
    <location>
        <begin position="238"/>
        <end position="265"/>
    </location>
</feature>
<dbReference type="PROSITE" id="PS50109">
    <property type="entry name" value="HIS_KIN"/>
    <property type="match status" value="1"/>
</dbReference>
<evidence type="ECO:0000313" key="15">
    <source>
        <dbReference type="EMBL" id="OKL51876.1"/>
    </source>
</evidence>
<dbReference type="SMART" id="SM00387">
    <property type="entry name" value="HATPase_c"/>
    <property type="match status" value="1"/>
</dbReference>
<keyword evidence="7 15" id="KW-0418">Kinase</keyword>
<keyword evidence="4" id="KW-0597">Phosphoprotein</keyword>
<gene>
    <name evidence="15" type="ORF">BSZ40_05150</name>
</gene>
<dbReference type="Pfam" id="PF02518">
    <property type="entry name" value="HATPase_c"/>
    <property type="match status" value="1"/>
</dbReference>
<evidence type="ECO:0000256" key="7">
    <source>
        <dbReference type="ARBA" id="ARBA00022777"/>
    </source>
</evidence>
<dbReference type="AlphaFoldDB" id="A0A1Q5PWK0"/>
<evidence type="ECO:0000256" key="12">
    <source>
        <dbReference type="SAM" id="Phobius"/>
    </source>
</evidence>
<dbReference type="CDD" id="cd00082">
    <property type="entry name" value="HisKA"/>
    <property type="match status" value="1"/>
</dbReference>
<keyword evidence="8 12" id="KW-1133">Transmembrane helix</keyword>
<dbReference type="GO" id="GO:0005886">
    <property type="term" value="C:plasma membrane"/>
    <property type="evidence" value="ECO:0007669"/>
    <property type="project" value="UniProtKB-SubCell"/>
</dbReference>
<dbReference type="InterPro" id="IPR003660">
    <property type="entry name" value="HAMP_dom"/>
</dbReference>
<dbReference type="Pfam" id="PF00512">
    <property type="entry name" value="HisKA"/>
    <property type="match status" value="1"/>
</dbReference>
<dbReference type="InterPro" id="IPR050428">
    <property type="entry name" value="TCS_sensor_his_kinase"/>
</dbReference>
<protein>
    <recommendedName>
        <fullName evidence="3">histidine kinase</fullName>
        <ecNumber evidence="3">2.7.13.3</ecNumber>
    </recommendedName>
</protein>
<dbReference type="Proteomes" id="UP000185612">
    <property type="component" value="Unassembled WGS sequence"/>
</dbReference>
<dbReference type="InterPro" id="IPR005467">
    <property type="entry name" value="His_kinase_dom"/>
</dbReference>
<evidence type="ECO:0000256" key="5">
    <source>
        <dbReference type="ARBA" id="ARBA00022679"/>
    </source>
</evidence>
<evidence type="ECO:0000256" key="11">
    <source>
        <dbReference type="SAM" id="Coils"/>
    </source>
</evidence>
<dbReference type="InterPro" id="IPR004358">
    <property type="entry name" value="Sig_transdc_His_kin-like_C"/>
</dbReference>
<dbReference type="PROSITE" id="PS50885">
    <property type="entry name" value="HAMP"/>
    <property type="match status" value="1"/>
</dbReference>
<keyword evidence="11" id="KW-0175">Coiled coil</keyword>
<dbReference type="EC" id="2.7.13.3" evidence="3"/>
<dbReference type="PRINTS" id="PR00344">
    <property type="entry name" value="BCTRLSENSOR"/>
</dbReference>
<keyword evidence="9" id="KW-0902">Two-component regulatory system</keyword>
<evidence type="ECO:0000256" key="6">
    <source>
        <dbReference type="ARBA" id="ARBA00022692"/>
    </source>
</evidence>
<dbReference type="SMART" id="SM00388">
    <property type="entry name" value="HisKA"/>
    <property type="match status" value="1"/>
</dbReference>
<dbReference type="Gene3D" id="3.30.565.10">
    <property type="entry name" value="Histidine kinase-like ATPase, C-terminal domain"/>
    <property type="match status" value="1"/>
</dbReference>
<dbReference type="InterPro" id="IPR036097">
    <property type="entry name" value="HisK_dim/P_sf"/>
</dbReference>
<dbReference type="SUPFAM" id="SSF47384">
    <property type="entry name" value="Homodimeric domain of signal transducing histidine kinase"/>
    <property type="match status" value="1"/>
</dbReference>
<name>A0A1Q5PWK0_9ACTO</name>
<dbReference type="Gene3D" id="1.10.287.130">
    <property type="match status" value="1"/>
</dbReference>
<keyword evidence="6 12" id="KW-0812">Transmembrane</keyword>
<dbReference type="PANTHER" id="PTHR45436">
    <property type="entry name" value="SENSOR HISTIDINE KINASE YKOH"/>
    <property type="match status" value="1"/>
</dbReference>
<dbReference type="GO" id="GO:0000155">
    <property type="term" value="F:phosphorelay sensor kinase activity"/>
    <property type="evidence" value="ECO:0007669"/>
    <property type="project" value="InterPro"/>
</dbReference>
<dbReference type="SUPFAM" id="SSF55874">
    <property type="entry name" value="ATPase domain of HSP90 chaperone/DNA topoisomerase II/histidine kinase"/>
    <property type="match status" value="1"/>
</dbReference>
<keyword evidence="16" id="KW-1185">Reference proteome</keyword>
<comment type="subcellular location">
    <subcellularLocation>
        <location evidence="2">Cell membrane</location>
    </subcellularLocation>
</comment>
<comment type="catalytic activity">
    <reaction evidence="1">
        <text>ATP + protein L-histidine = ADP + protein N-phospho-L-histidine.</text>
        <dbReference type="EC" id="2.7.13.3"/>
    </reaction>
</comment>
<feature type="domain" description="Histidine kinase" evidence="13">
    <location>
        <begin position="213"/>
        <end position="419"/>
    </location>
</feature>
<evidence type="ECO:0000256" key="1">
    <source>
        <dbReference type="ARBA" id="ARBA00000085"/>
    </source>
</evidence>
<reference evidence="16" key="1">
    <citation type="submission" date="2016-12" db="EMBL/GenBank/DDBJ databases">
        <authorList>
            <person name="Meng X."/>
        </authorList>
    </citation>
    <scope>NUCLEOTIDE SEQUENCE [LARGE SCALE GENOMIC DNA]</scope>
    <source>
        <strain evidence="16">DSM 20732</strain>
    </source>
</reference>
<evidence type="ECO:0000259" key="14">
    <source>
        <dbReference type="PROSITE" id="PS50885"/>
    </source>
</evidence>
<sequence length="440" mass="47311">MRRRAIRMTVSAVLVAVLIFGIPAAVLGIVLVWRGAETSLDIRTESLAWVVDRSLAMDREVSVEMLDVRSGGVRTPLAASRVLLPDGTLVVSTAEVEEPVITSQQITPSGAHVEMRISALTPVPAALVVVVFVLAGIGVALLVGLAVALRQSRRLSAPLIYLAAEAEQIGSGQVRPQLRTSGIEEIDLVQAELVRSAERVAGRIAAERQFAADASHQLRTPLTALSMRLEEIELISSEEEVRTEAQQCLEQVERLTNVVAELLATSRQAGGGTTEAIRLQDIFAQQEREWASQYELAGRELTLTDEVNVPVLASPGSLLQAIATLLENSLKYGAGHTRVTTRLASGRRGVYVDVADEGSGVADHEADRIFDKHVSFRGGTGLGLALARDLIAADGGRLELTQRRPPVFSVFVNSVPKSLDPDRVMPRSAAVSVGRRRRGN</sequence>
<evidence type="ECO:0000256" key="3">
    <source>
        <dbReference type="ARBA" id="ARBA00012438"/>
    </source>
</evidence>
<keyword evidence="10 12" id="KW-0472">Membrane</keyword>
<evidence type="ECO:0000256" key="2">
    <source>
        <dbReference type="ARBA" id="ARBA00004236"/>
    </source>
</evidence>
<dbReference type="InParanoid" id="A0A1Q5PWK0"/>
<dbReference type="PANTHER" id="PTHR45436:SF5">
    <property type="entry name" value="SENSOR HISTIDINE KINASE TRCS"/>
    <property type="match status" value="1"/>
</dbReference>
<dbReference type="InterPro" id="IPR003594">
    <property type="entry name" value="HATPase_dom"/>
</dbReference>
<evidence type="ECO:0000313" key="16">
    <source>
        <dbReference type="Proteomes" id="UP000185612"/>
    </source>
</evidence>
<evidence type="ECO:0000256" key="10">
    <source>
        <dbReference type="ARBA" id="ARBA00023136"/>
    </source>
</evidence>
<feature type="transmembrane region" description="Helical" evidence="12">
    <location>
        <begin position="12"/>
        <end position="33"/>
    </location>
</feature>
<evidence type="ECO:0000256" key="9">
    <source>
        <dbReference type="ARBA" id="ARBA00023012"/>
    </source>
</evidence>
<dbReference type="STRING" id="52770.BSZ40_05150"/>
<dbReference type="InterPro" id="IPR036890">
    <property type="entry name" value="HATPase_C_sf"/>
</dbReference>
<keyword evidence="5" id="KW-0808">Transferase</keyword>